<feature type="domain" description="ABC3 transporter permease C-terminal" evidence="8">
    <location>
        <begin position="357"/>
        <end position="473"/>
    </location>
</feature>
<dbReference type="InterPro" id="IPR047928">
    <property type="entry name" value="Perm_prefix_1"/>
</dbReference>
<feature type="transmembrane region" description="Helical" evidence="7">
    <location>
        <begin position="352"/>
        <end position="373"/>
    </location>
</feature>
<feature type="transmembrane region" description="Helical" evidence="7">
    <location>
        <begin position="804"/>
        <end position="826"/>
    </location>
</feature>
<evidence type="ECO:0000256" key="5">
    <source>
        <dbReference type="ARBA" id="ARBA00023136"/>
    </source>
</evidence>
<dbReference type="PANTHER" id="PTHR30572:SF4">
    <property type="entry name" value="ABC TRANSPORTER PERMEASE YTRF"/>
    <property type="match status" value="1"/>
</dbReference>
<dbReference type="InterPro" id="IPR050250">
    <property type="entry name" value="Macrolide_Exporter_MacB"/>
</dbReference>
<comment type="similarity">
    <text evidence="6">Belongs to the ABC-4 integral membrane protein family.</text>
</comment>
<evidence type="ECO:0000256" key="6">
    <source>
        <dbReference type="ARBA" id="ARBA00038076"/>
    </source>
</evidence>
<dbReference type="InterPro" id="IPR025857">
    <property type="entry name" value="MacB_PCD"/>
</dbReference>
<keyword evidence="4 7" id="KW-1133">Transmembrane helix</keyword>
<dbReference type="RefSeq" id="WP_221032496.1">
    <property type="nucleotide sequence ID" value="NZ_CP139781.1"/>
</dbReference>
<sequence length="883" mass="95004">MKGDLYRRLRSWLKRWVFRGRQEQELAAEMEFHREQLIAQFRAEGMTQREAELAARREFGAFADAYQEEARDAWRPMSLSAMLRDLRLAFRAMRRSPGFSVLAILTLGLGIGACTTMFSVIQSTVRSALPVAEQDRLFFFWEDNAALGIDQFSQSVPNFVDYREQTTSFESLIGTSSGNVSLATGNQAARHAQAVQISAGFSRTFGWPMLVGRDFLAAEDVPGGEAIAIISERLWRDAFQAREDVVGREVLIDRTPHRIVGVVGAQADLYGETDVFRPLRPDASAGDRDNHWLTVVGKLKPGVTVAQAEAEIDLIAASLRAQYPDTMKGWDAHLELLADQLIPPAWRQGLNLLLGAVGLLLLIACANVANLLLSRSLMRERELAIRTSLGATRGQLARQLLSETFVLAAAGAVLGVVLAYWGLEAVRALAPSDLPRIDEIAISGPSLAFAGCACVACTLIAGLLPALKGSQTTPAPNLGGTAKAAGGTLQRSRLRDTLVVVQVALSLTLLVGSGLVLRSFARLSQVDPGFDASGVLTFQIAPDEATYRTGADMVSLFERLHDKLSALPGVTGVAQTSGLPFGDGRTSLNVFPVDPAAVPAEESVQASWRIVDADYFDVLRIPLTEGRAFTARDNDWEAPTIIISRRLAERFWPGQSALGKRVNPGGGDAHYTVVGVAEDIRLRDLSGASENPQMYFPTPLWAGWRHQSFAVRTVVPPETLGNAVQDAVRTIDPAQPIFGLNTLASLAQRDLRLPRLSAWLLSIFATLALLLAAIGLYAVMSTAVAQRTREIGVRMALGAQRRAVVAMVLSHGGRLVVLGTVAGLLLSMGAARALSAGLYGSPTFDLVVFGVAALVLVGTAALSLLLPARRAAGVDPVVALRSE</sequence>
<dbReference type="NCBIfam" id="TIGR03434">
    <property type="entry name" value="ADOP"/>
    <property type="match status" value="1"/>
</dbReference>
<keyword evidence="2" id="KW-1003">Cell membrane</keyword>
<gene>
    <name evidence="10" type="ORF">K1X11_003135</name>
</gene>
<feature type="transmembrane region" description="Helical" evidence="7">
    <location>
        <begin position="846"/>
        <end position="866"/>
    </location>
</feature>
<reference evidence="10 11" key="1">
    <citation type="submission" date="2021-08" db="EMBL/GenBank/DDBJ databases">
        <authorList>
            <person name="Zhang D."/>
            <person name="Zhang A."/>
            <person name="Wang L."/>
        </authorList>
    </citation>
    <scope>NUCLEOTIDE SEQUENCE [LARGE SCALE GENOMIC DNA]</scope>
    <source>
        <strain evidence="10 11">WL0086</strain>
    </source>
</reference>
<evidence type="ECO:0000256" key="1">
    <source>
        <dbReference type="ARBA" id="ARBA00004651"/>
    </source>
</evidence>
<dbReference type="EMBL" id="CP139781">
    <property type="protein sequence ID" value="WRQ88382.1"/>
    <property type="molecule type" value="Genomic_DNA"/>
</dbReference>
<keyword evidence="5 7" id="KW-0472">Membrane</keyword>
<dbReference type="NCBIfam" id="NF038403">
    <property type="entry name" value="perm_prefix_1"/>
    <property type="match status" value="1"/>
</dbReference>
<comment type="subcellular location">
    <subcellularLocation>
        <location evidence="1">Cell membrane</location>
        <topology evidence="1">Multi-pass membrane protein</topology>
    </subcellularLocation>
</comment>
<protein>
    <submittedName>
        <fullName evidence="10">ABC transporter permease</fullName>
    </submittedName>
</protein>
<evidence type="ECO:0000259" key="8">
    <source>
        <dbReference type="Pfam" id="PF02687"/>
    </source>
</evidence>
<reference evidence="10 11" key="2">
    <citation type="submission" date="2023-12" db="EMBL/GenBank/DDBJ databases">
        <title>Description of an unclassified Opitutus bacterium of Verrucomicrobiota.</title>
        <authorList>
            <person name="Zhang D.-F."/>
        </authorList>
    </citation>
    <scope>NUCLEOTIDE SEQUENCE [LARGE SCALE GENOMIC DNA]</scope>
    <source>
        <strain evidence="10 11">WL0086</strain>
    </source>
</reference>
<organism evidence="10 11">
    <name type="scientific">Actomonas aquatica</name>
    <dbReference type="NCBI Taxonomy" id="2866162"/>
    <lineage>
        <taxon>Bacteria</taxon>
        <taxon>Pseudomonadati</taxon>
        <taxon>Verrucomicrobiota</taxon>
        <taxon>Opitutia</taxon>
        <taxon>Opitutales</taxon>
        <taxon>Opitutaceae</taxon>
        <taxon>Actomonas</taxon>
    </lineage>
</organism>
<accession>A0ABZ1CAG3</accession>
<keyword evidence="3 7" id="KW-0812">Transmembrane</keyword>
<feature type="transmembrane region" description="Helical" evidence="7">
    <location>
        <begin position="400"/>
        <end position="422"/>
    </location>
</feature>
<evidence type="ECO:0000259" key="9">
    <source>
        <dbReference type="Pfam" id="PF12704"/>
    </source>
</evidence>
<evidence type="ECO:0000313" key="11">
    <source>
        <dbReference type="Proteomes" id="UP000738431"/>
    </source>
</evidence>
<name>A0ABZ1CAG3_9BACT</name>
<keyword evidence="11" id="KW-1185">Reference proteome</keyword>
<evidence type="ECO:0000256" key="3">
    <source>
        <dbReference type="ARBA" id="ARBA00022692"/>
    </source>
</evidence>
<evidence type="ECO:0000256" key="2">
    <source>
        <dbReference type="ARBA" id="ARBA00022475"/>
    </source>
</evidence>
<feature type="domain" description="ABC3 transporter permease C-terminal" evidence="8">
    <location>
        <begin position="763"/>
        <end position="875"/>
    </location>
</feature>
<feature type="transmembrane region" description="Helical" evidence="7">
    <location>
        <begin position="758"/>
        <end position="784"/>
    </location>
</feature>
<evidence type="ECO:0000313" key="10">
    <source>
        <dbReference type="EMBL" id="WRQ88382.1"/>
    </source>
</evidence>
<feature type="transmembrane region" description="Helical" evidence="7">
    <location>
        <begin position="498"/>
        <end position="517"/>
    </location>
</feature>
<dbReference type="Proteomes" id="UP000738431">
    <property type="component" value="Chromosome"/>
</dbReference>
<feature type="domain" description="MacB-like periplasmic core" evidence="9">
    <location>
        <begin position="526"/>
        <end position="730"/>
    </location>
</feature>
<proteinExistence type="inferred from homology"/>
<feature type="domain" description="MacB-like periplasmic core" evidence="9">
    <location>
        <begin position="100"/>
        <end position="313"/>
    </location>
</feature>
<feature type="transmembrane region" description="Helical" evidence="7">
    <location>
        <begin position="99"/>
        <end position="121"/>
    </location>
</feature>
<dbReference type="PANTHER" id="PTHR30572">
    <property type="entry name" value="MEMBRANE COMPONENT OF TRANSPORTER-RELATED"/>
    <property type="match status" value="1"/>
</dbReference>
<dbReference type="InterPro" id="IPR017800">
    <property type="entry name" value="ADOP"/>
</dbReference>
<dbReference type="Pfam" id="PF02687">
    <property type="entry name" value="FtsX"/>
    <property type="match status" value="2"/>
</dbReference>
<feature type="transmembrane region" description="Helical" evidence="7">
    <location>
        <begin position="442"/>
        <end position="464"/>
    </location>
</feature>
<dbReference type="InterPro" id="IPR003838">
    <property type="entry name" value="ABC3_permease_C"/>
</dbReference>
<evidence type="ECO:0000256" key="4">
    <source>
        <dbReference type="ARBA" id="ARBA00022989"/>
    </source>
</evidence>
<dbReference type="Pfam" id="PF12704">
    <property type="entry name" value="MacB_PCD"/>
    <property type="match status" value="2"/>
</dbReference>
<evidence type="ECO:0000256" key="7">
    <source>
        <dbReference type="SAM" id="Phobius"/>
    </source>
</evidence>